<reference evidence="3" key="1">
    <citation type="submission" date="2016-05" db="EMBL/GenBank/DDBJ databases">
        <authorList>
            <person name="Naeem Raeece"/>
        </authorList>
    </citation>
    <scope>NUCLEOTIDE SEQUENCE [LARGE SCALE GENOMIC DNA]</scope>
</reference>
<feature type="compositionally biased region" description="Basic and acidic residues" evidence="1">
    <location>
        <begin position="249"/>
        <end position="262"/>
    </location>
</feature>
<feature type="non-terminal residue" evidence="2">
    <location>
        <position position="360"/>
    </location>
</feature>
<evidence type="ECO:0000313" key="3">
    <source>
        <dbReference type="Proteomes" id="UP000078597"/>
    </source>
</evidence>
<evidence type="ECO:0000313" key="2">
    <source>
        <dbReference type="EMBL" id="SBS92504.1"/>
    </source>
</evidence>
<dbReference type="EMBL" id="FLQW01002146">
    <property type="protein sequence ID" value="SBS92504.1"/>
    <property type="molecule type" value="Genomic_DNA"/>
</dbReference>
<dbReference type="VEuPathDB" id="PlasmoDB:PmUG01_11062400"/>
<accession>A0A1A8WHV2</accession>
<gene>
    <name evidence="2" type="ORF">PMALA_036400</name>
</gene>
<dbReference type="Proteomes" id="UP000078597">
    <property type="component" value="Unassembled WGS sequence"/>
</dbReference>
<protein>
    <recommendedName>
        <fullName evidence="4">PIR Superfamily Protein</fullName>
    </recommendedName>
</protein>
<feature type="compositionally biased region" description="Low complexity" evidence="1">
    <location>
        <begin position="235"/>
        <end position="247"/>
    </location>
</feature>
<dbReference type="AlphaFoldDB" id="A0A1A8WHV2"/>
<organism evidence="2 3">
    <name type="scientific">Plasmodium malariae</name>
    <dbReference type="NCBI Taxonomy" id="5858"/>
    <lineage>
        <taxon>Eukaryota</taxon>
        <taxon>Sar</taxon>
        <taxon>Alveolata</taxon>
        <taxon>Apicomplexa</taxon>
        <taxon>Aconoidasida</taxon>
        <taxon>Haemosporida</taxon>
        <taxon>Plasmodiidae</taxon>
        <taxon>Plasmodium</taxon>
        <taxon>Plasmodium (Plasmodium)</taxon>
    </lineage>
</organism>
<sequence>MDNCFTRDYSGLGSGAGQYLRKPKFIQTRSQILSRLSSLEKETDKAKFRNECLDLVNFLIKKKDDPPAFTEQKRWVPVLRNYFKHKFDKITQHGGCPMIFDPKEKNILELKYDALDFCETNNVYETKLRNFKKGGSRTYNCNSDSNCIKHCTEYKNWFTRNKQHFEEKRHLISESCTFKSSSSEFPTKQCNIMNPRMLNNIPKCLYTKPQKHSEHAPKEQKEISRSKLYQVNAKDSPVSQDQSPSQVERPPDGQHSPSEHQQRSLPEGPRSDQSKLQTTAEDRNPTSLSNLDTDTQDSITQKPDSITHPSSPQEILSSSIAQSPGSQELEARSYIDTIPAATEVLHLKAPPTTPVDSKIQ</sequence>
<name>A0A1A8WHV2_PLAMA</name>
<feature type="region of interest" description="Disordered" evidence="1">
    <location>
        <begin position="209"/>
        <end position="331"/>
    </location>
</feature>
<evidence type="ECO:0008006" key="4">
    <source>
        <dbReference type="Google" id="ProtNLM"/>
    </source>
</evidence>
<feature type="compositionally biased region" description="Basic and acidic residues" evidence="1">
    <location>
        <begin position="211"/>
        <end position="225"/>
    </location>
</feature>
<proteinExistence type="predicted"/>
<evidence type="ECO:0000256" key="1">
    <source>
        <dbReference type="SAM" id="MobiDB-lite"/>
    </source>
</evidence>
<feature type="compositionally biased region" description="Polar residues" evidence="1">
    <location>
        <begin position="274"/>
        <end position="326"/>
    </location>
</feature>